<evidence type="ECO:0000313" key="10">
    <source>
        <dbReference type="Proteomes" id="UP000009236"/>
    </source>
</evidence>
<evidence type="ECO:0000256" key="7">
    <source>
        <dbReference type="SAM" id="Phobius"/>
    </source>
</evidence>
<evidence type="ECO:0000256" key="5">
    <source>
        <dbReference type="ARBA" id="ARBA00023136"/>
    </source>
</evidence>
<keyword evidence="3 7" id="KW-0812">Transmembrane</keyword>
<dbReference type="PANTHER" id="PTHR32322">
    <property type="entry name" value="INNER MEMBRANE TRANSPORTER"/>
    <property type="match status" value="1"/>
</dbReference>
<feature type="transmembrane region" description="Helical" evidence="7">
    <location>
        <begin position="199"/>
        <end position="222"/>
    </location>
</feature>
<feature type="transmembrane region" description="Helical" evidence="7">
    <location>
        <begin position="169"/>
        <end position="187"/>
    </location>
</feature>
<dbReference type="EMBL" id="CP002810">
    <property type="protein sequence ID" value="AEG45419.1"/>
    <property type="molecule type" value="Genomic_DNA"/>
</dbReference>
<dbReference type="RefSeq" id="WP_013839810.1">
    <property type="nucleotide sequence ID" value="NC_015588.1"/>
</dbReference>
<feature type="compositionally biased region" description="Polar residues" evidence="6">
    <location>
        <begin position="334"/>
        <end position="344"/>
    </location>
</feature>
<dbReference type="AlphaFoldDB" id="F6FUJ2"/>
<keyword evidence="4 7" id="KW-1133">Transmembrane helix</keyword>
<keyword evidence="5 7" id="KW-0472">Membrane</keyword>
<dbReference type="Proteomes" id="UP000009236">
    <property type="component" value="Chromosome"/>
</dbReference>
<dbReference type="InterPro" id="IPR050638">
    <property type="entry name" value="AA-Vitamin_Transporters"/>
</dbReference>
<organism evidence="10">
    <name type="scientific">Isoptericola variabilis (strain 225)</name>
    <dbReference type="NCBI Taxonomy" id="743718"/>
    <lineage>
        <taxon>Bacteria</taxon>
        <taxon>Bacillati</taxon>
        <taxon>Actinomycetota</taxon>
        <taxon>Actinomycetes</taxon>
        <taxon>Micrococcales</taxon>
        <taxon>Promicromonosporaceae</taxon>
        <taxon>Isoptericola</taxon>
    </lineage>
</organism>
<feature type="transmembrane region" description="Helical" evidence="7">
    <location>
        <begin position="51"/>
        <end position="76"/>
    </location>
</feature>
<reference evidence="9 10" key="1">
    <citation type="submission" date="2011-05" db="EMBL/GenBank/DDBJ databases">
        <title>Complete sequence of Isoptericola variabilis 225.</title>
        <authorList>
            <consortium name="US DOE Joint Genome Institute"/>
            <person name="Lucas S."/>
            <person name="Han J."/>
            <person name="Lapidus A."/>
            <person name="Cheng J.-F."/>
            <person name="Goodwin L."/>
            <person name="Pitluck S."/>
            <person name="Peters L."/>
            <person name="Mikhailova N."/>
            <person name="Zeytun A."/>
            <person name="Han C."/>
            <person name="Tapia R."/>
            <person name="Land M."/>
            <person name="Hauser L."/>
            <person name="Kyrpides N."/>
            <person name="Ivanova N."/>
            <person name="Pagani I."/>
            <person name="Siebers A."/>
            <person name="Allgaier M."/>
            <person name="Thelen M."/>
            <person name="Hugenholtz P."/>
            <person name="Gladden J."/>
            <person name="Woyke T."/>
        </authorList>
    </citation>
    <scope>NUCLEOTIDE SEQUENCE [LARGE SCALE GENOMIC DNA]</scope>
    <source>
        <strain evidence="10">225</strain>
    </source>
</reference>
<feature type="transmembrane region" description="Helical" evidence="7">
    <location>
        <begin position="262"/>
        <end position="284"/>
    </location>
</feature>
<dbReference type="KEGG" id="iva:Isova_2720"/>
<comment type="subcellular location">
    <subcellularLocation>
        <location evidence="1">Membrane</location>
        <topology evidence="1">Multi-pass membrane protein</topology>
    </subcellularLocation>
</comment>
<feature type="transmembrane region" description="Helical" evidence="7">
    <location>
        <begin position="141"/>
        <end position="157"/>
    </location>
</feature>
<evidence type="ECO:0000256" key="4">
    <source>
        <dbReference type="ARBA" id="ARBA00022989"/>
    </source>
</evidence>
<evidence type="ECO:0000256" key="6">
    <source>
        <dbReference type="SAM" id="MobiDB-lite"/>
    </source>
</evidence>
<feature type="transmembrane region" description="Helical" evidence="7">
    <location>
        <begin position="96"/>
        <end position="129"/>
    </location>
</feature>
<feature type="transmembrane region" description="Helical" evidence="7">
    <location>
        <begin position="234"/>
        <end position="255"/>
    </location>
</feature>
<dbReference type="PANTHER" id="PTHR32322:SF2">
    <property type="entry name" value="EAMA DOMAIN-CONTAINING PROTEIN"/>
    <property type="match status" value="1"/>
</dbReference>
<proteinExistence type="inferred from homology"/>
<comment type="similarity">
    <text evidence="2">Belongs to the EamA transporter family.</text>
</comment>
<dbReference type="Pfam" id="PF00892">
    <property type="entry name" value="EamA"/>
    <property type="match status" value="2"/>
</dbReference>
<evidence type="ECO:0000313" key="9">
    <source>
        <dbReference type="EMBL" id="AEG45419.1"/>
    </source>
</evidence>
<evidence type="ECO:0000256" key="3">
    <source>
        <dbReference type="ARBA" id="ARBA00022692"/>
    </source>
</evidence>
<dbReference type="HOGENOM" id="CLU_033863_9_2_11"/>
<dbReference type="eggNOG" id="COG0697">
    <property type="taxonomic scope" value="Bacteria"/>
</dbReference>
<dbReference type="STRING" id="743718.Isova_2720"/>
<dbReference type="SUPFAM" id="SSF103481">
    <property type="entry name" value="Multidrug resistance efflux transporter EmrE"/>
    <property type="match status" value="2"/>
</dbReference>
<evidence type="ECO:0000256" key="1">
    <source>
        <dbReference type="ARBA" id="ARBA00004141"/>
    </source>
</evidence>
<feature type="compositionally biased region" description="Basic residues" evidence="6">
    <location>
        <begin position="316"/>
        <end position="328"/>
    </location>
</feature>
<protein>
    <recommendedName>
        <fullName evidence="8">EamA domain-containing protein</fullName>
    </recommendedName>
</protein>
<accession>F6FUJ2</accession>
<dbReference type="InterPro" id="IPR000620">
    <property type="entry name" value="EamA_dom"/>
</dbReference>
<feature type="domain" description="EamA" evidence="8">
    <location>
        <begin position="169"/>
        <end position="306"/>
    </location>
</feature>
<feature type="domain" description="EamA" evidence="8">
    <location>
        <begin position="19"/>
        <end position="155"/>
    </location>
</feature>
<gene>
    <name evidence="9" type="ordered locus">Isova_2720</name>
</gene>
<dbReference type="GO" id="GO:0016020">
    <property type="term" value="C:membrane"/>
    <property type="evidence" value="ECO:0007669"/>
    <property type="project" value="UniProtKB-SubCell"/>
</dbReference>
<feature type="transmembrane region" description="Helical" evidence="7">
    <location>
        <begin position="290"/>
        <end position="307"/>
    </location>
</feature>
<feature type="region of interest" description="Disordered" evidence="6">
    <location>
        <begin position="312"/>
        <end position="361"/>
    </location>
</feature>
<evidence type="ECO:0000259" key="8">
    <source>
        <dbReference type="Pfam" id="PF00892"/>
    </source>
</evidence>
<keyword evidence="10" id="KW-1185">Reference proteome</keyword>
<name>F6FUJ2_ISOV2</name>
<sequence>MSLASTTLAPRHDSSRAALVQICLAGVLWGTGGLVVQLVRERVDLSALTIGAYRMAVAAAVLVAAVLATGAGRALVRLVRTRPLRAVVVGGGTGAYQALYFAAVVAGGVTVATVVSLGLAPVLLAVVDLVRTRTRPTARRVVVLVAALTGLVLVSVAGHDVTGGPNPGLGIVLAVASGATFAVTTLLGRDLAHAAPPLVVTTATTSAGALLLAPVAAVVGLAAGSPLGTADPVVLAWLAYLGVATMALAYGLLYAGLRSASAGAAVIATLVEPATAAVAAWLLLGERLTAAAVVGVVLIMGAVAGLGRETEVPHVRAGRRRAPRRRTPRRTEAASGTRTPSSGTADDHVPSTGNHRYPAGR</sequence>
<feature type="transmembrane region" description="Helical" evidence="7">
    <location>
        <begin position="18"/>
        <end position="39"/>
    </location>
</feature>
<dbReference type="InterPro" id="IPR037185">
    <property type="entry name" value="EmrE-like"/>
</dbReference>
<evidence type="ECO:0000256" key="2">
    <source>
        <dbReference type="ARBA" id="ARBA00007362"/>
    </source>
</evidence>